<accession>A0A1Y4QG10</accession>
<dbReference type="Gene3D" id="2.160.20.10">
    <property type="entry name" value="Single-stranded right-handed beta-helix, Pectin lyase-like"/>
    <property type="match status" value="1"/>
</dbReference>
<dbReference type="EMBL" id="NFLB01000014">
    <property type="protein sequence ID" value="OUQ04167.1"/>
    <property type="molecule type" value="Genomic_DNA"/>
</dbReference>
<dbReference type="Gene3D" id="1.20.1270.90">
    <property type="entry name" value="AF1782-like"/>
    <property type="match status" value="2"/>
</dbReference>
<dbReference type="InterPro" id="IPR006626">
    <property type="entry name" value="PbH1"/>
</dbReference>
<feature type="coiled-coil region" evidence="1">
    <location>
        <begin position="1032"/>
        <end position="1101"/>
    </location>
</feature>
<dbReference type="SUPFAM" id="SSF51126">
    <property type="entry name" value="Pectin lyase-like"/>
    <property type="match status" value="1"/>
</dbReference>
<dbReference type="Pfam" id="PF13229">
    <property type="entry name" value="Beta_helix"/>
    <property type="match status" value="1"/>
</dbReference>
<gene>
    <name evidence="3" type="ORF">B5E91_11345</name>
</gene>
<organism evidence="3 4">
    <name type="scientific">Thomasclavelia spiroformis</name>
    <dbReference type="NCBI Taxonomy" id="29348"/>
    <lineage>
        <taxon>Bacteria</taxon>
        <taxon>Bacillati</taxon>
        <taxon>Bacillota</taxon>
        <taxon>Erysipelotrichia</taxon>
        <taxon>Erysipelotrichales</taxon>
        <taxon>Coprobacillaceae</taxon>
        <taxon>Thomasclavelia</taxon>
    </lineage>
</organism>
<reference evidence="4" key="1">
    <citation type="submission" date="2017-04" db="EMBL/GenBank/DDBJ databases">
        <title>Function of individual gut microbiota members based on whole genome sequencing of pure cultures obtained from chicken caecum.</title>
        <authorList>
            <person name="Medvecky M."/>
            <person name="Cejkova D."/>
            <person name="Polansky O."/>
            <person name="Karasova D."/>
            <person name="Kubasova T."/>
            <person name="Cizek A."/>
            <person name="Rychlik I."/>
        </authorList>
    </citation>
    <scope>NUCLEOTIDE SEQUENCE [LARGE SCALE GENOMIC DNA]</scope>
    <source>
        <strain evidence="4">An149</strain>
    </source>
</reference>
<keyword evidence="1" id="KW-0175">Coiled coil</keyword>
<name>A0A1Y4QG10_9FIRM</name>
<protein>
    <recommendedName>
        <fullName evidence="2">Right handed beta helix domain-containing protein</fullName>
    </recommendedName>
</protein>
<dbReference type="InterPro" id="IPR011050">
    <property type="entry name" value="Pectin_lyase_fold/virulence"/>
</dbReference>
<feature type="coiled-coil region" evidence="1">
    <location>
        <begin position="1222"/>
        <end position="1249"/>
    </location>
</feature>
<evidence type="ECO:0000256" key="1">
    <source>
        <dbReference type="SAM" id="Coils"/>
    </source>
</evidence>
<comment type="caution">
    <text evidence="3">The sequence shown here is derived from an EMBL/GenBank/DDBJ whole genome shotgun (WGS) entry which is preliminary data.</text>
</comment>
<proteinExistence type="predicted"/>
<evidence type="ECO:0000313" key="4">
    <source>
        <dbReference type="Proteomes" id="UP000196258"/>
    </source>
</evidence>
<dbReference type="NCBIfam" id="TIGR01167">
    <property type="entry name" value="LPXTG_anchor"/>
    <property type="match status" value="1"/>
</dbReference>
<evidence type="ECO:0000259" key="2">
    <source>
        <dbReference type="Pfam" id="PF13229"/>
    </source>
</evidence>
<dbReference type="InterPro" id="IPR039448">
    <property type="entry name" value="Beta_helix"/>
</dbReference>
<dbReference type="Pfam" id="PF07554">
    <property type="entry name" value="FIVAR"/>
    <property type="match status" value="6"/>
</dbReference>
<dbReference type="Gene3D" id="2.60.120.260">
    <property type="entry name" value="Galactose-binding domain-like"/>
    <property type="match status" value="1"/>
</dbReference>
<dbReference type="Proteomes" id="UP000196258">
    <property type="component" value="Unassembled WGS sequence"/>
</dbReference>
<evidence type="ECO:0000313" key="3">
    <source>
        <dbReference type="EMBL" id="OUQ04167.1"/>
    </source>
</evidence>
<dbReference type="Gene3D" id="1.20.1270.70">
    <property type="entry name" value="Designed single chain three-helix bundle"/>
    <property type="match status" value="3"/>
</dbReference>
<sequence length="1421" mass="157900">MLLAIVTPKALTAKEITSNENDYGTNYYLDSNINKKDGDGLTPENAFDSLEDINSKTFQPGDKILIKAGSKFTGTLWPKGSGCAGYPIVIDMYGNGNKPVIDGNGSYFMPQIKDWKGPFVGEDGSQIGAAVYLYNQEYIEINNLDIKNYGDNVNRDRSGIRIEGYDYGVINHIYIRNCNIHDVRGYNGQDDIYPVVPTNEDGSPLDGYVGGDPNNPNTSNTFWGARTTHRTGGINLVTYTARHPEKANDFNVIVQDLDESKKITRFNDILIENNTIENCQANGITTTNVKGTLDDVDFRHTNVVIRGNYIHNVTRAGIIPLYTSNVLVEYNKVDTFQSTTEGYGCGIWCDRANGMIFQYNEVCNGQNGYDGMAFNLDDMTRDGIVQYNYTHDNYGGGYMLHVRQKSYNRNNTIRYNLSINDSGIFTAHNAQIVAVGETDVTKLESAKVYNNTFISNKDCHAVYQGDQVDYTNNIWYFTNPSVANRRDCFLPGANSTFNNNAYIGCVAPEDLNKKTAVPQFIGENNLFNLDKETAYINANLKVTSPYIDQGIIVENSGDQDIIGNDLTSLNLGAFSGKGHDVQIASETVDATNVKKYYANGDEQTEVINETASEADEKWVNTTFEGNNNIYTKKLNNYLQFSFIGTGGKLKLKRGAGAGLVKVEVLNKEDQSVIKTNVYNTYNATADVMEIDDFKNLSNDNQEYLVKISNYENGKATNFMSFTSDVVSNENQCKNDELAGVVIEKPMKQTIPYAQDDLAIKLNSHLYFNTCHPIDDDVLVEYKVDNGGTINNDILLVNKPGTYTIEANATYNNKTVNDKVEVIVELGNEPQINVPELNKRALETLISACEALDLDNYSDINKDNFIKVLDDAKKLLELENLNQALIDEMVLKLTDARDALTKIKFNAEDSEVSKKGNWVTLSESTLDKGTALKSGVANEEMALEFFGNEITVYGRKAVGVGIIKFIVTKVSDGSELYNEEIDCYSVEKLDQAKLFSWKGDVNDQYRITIINTGKKNSSATNRDTNTIIDYFTVESLTVDMSNLKQLIALIEQENMNEADYTVESWKTFKIALDNAKALLDNVNATQEEVDLAYNELQTAKDALVKVVVDTNKTALKIAIDIASLISEESLDNVIPVVVEEFKAALSEANDVYNNASATQKEVNNAFDRLASAMQKLEFYKGNKTKLIEAIEEANSKQEEDYTADSWKALQEALQEANKVLADENVMQKEVDEATNKLQEALDNLVTAVDKSLLQAFVEYVSGLDSSKYTEATWKTFETELTEANAVLKDANATQEQVDNAYNQLVKAYLDLRLIPDKSLLEDLINQAEGLNVANYTKASFDGLTKALNEAKAVYENPNATQKEVDNAKATLEKAINNLEVTPINNGDTTSVKTGDKNLVEMLAGIALLSVTGYMVLRKKENY</sequence>
<dbReference type="InterPro" id="IPR012334">
    <property type="entry name" value="Pectin_lyas_fold"/>
</dbReference>
<feature type="domain" description="Right handed beta helix" evidence="2">
    <location>
        <begin position="266"/>
        <end position="368"/>
    </location>
</feature>
<dbReference type="SMART" id="SM00710">
    <property type="entry name" value="PbH1"/>
    <property type="match status" value="7"/>
</dbReference>